<sequence length="93" mass="10631">SVGTARCVTPRNTCPQPNVFGHNLNLKTRWFTGFYSSYQVSYFSTFFIDVRAEISVARVIFVSKEAQALLCTMRTGRERQDINLVFLGAFRAR</sequence>
<dbReference type="Proteomes" id="UP000823775">
    <property type="component" value="Unassembled WGS sequence"/>
</dbReference>
<organism evidence="1 2">
    <name type="scientific">Datura stramonium</name>
    <name type="common">Jimsonweed</name>
    <name type="synonym">Common thornapple</name>
    <dbReference type="NCBI Taxonomy" id="4076"/>
    <lineage>
        <taxon>Eukaryota</taxon>
        <taxon>Viridiplantae</taxon>
        <taxon>Streptophyta</taxon>
        <taxon>Embryophyta</taxon>
        <taxon>Tracheophyta</taxon>
        <taxon>Spermatophyta</taxon>
        <taxon>Magnoliopsida</taxon>
        <taxon>eudicotyledons</taxon>
        <taxon>Gunneridae</taxon>
        <taxon>Pentapetalae</taxon>
        <taxon>asterids</taxon>
        <taxon>lamiids</taxon>
        <taxon>Solanales</taxon>
        <taxon>Solanaceae</taxon>
        <taxon>Solanoideae</taxon>
        <taxon>Datureae</taxon>
        <taxon>Datura</taxon>
    </lineage>
</organism>
<feature type="non-terminal residue" evidence="1">
    <location>
        <position position="93"/>
    </location>
</feature>
<dbReference type="EMBL" id="JACEIK010011419">
    <property type="protein sequence ID" value="MCE3215662.1"/>
    <property type="molecule type" value="Genomic_DNA"/>
</dbReference>
<accession>A0ABS8WWG6</accession>
<keyword evidence="2" id="KW-1185">Reference proteome</keyword>
<evidence type="ECO:0000313" key="2">
    <source>
        <dbReference type="Proteomes" id="UP000823775"/>
    </source>
</evidence>
<protein>
    <submittedName>
        <fullName evidence="1">Uncharacterized protein</fullName>
    </submittedName>
</protein>
<feature type="non-terminal residue" evidence="1">
    <location>
        <position position="1"/>
    </location>
</feature>
<reference evidence="1 2" key="1">
    <citation type="journal article" date="2021" name="BMC Genomics">
        <title>Datura genome reveals duplications of psychoactive alkaloid biosynthetic genes and high mutation rate following tissue culture.</title>
        <authorList>
            <person name="Rajewski A."/>
            <person name="Carter-House D."/>
            <person name="Stajich J."/>
            <person name="Litt A."/>
        </authorList>
    </citation>
    <scope>NUCLEOTIDE SEQUENCE [LARGE SCALE GENOMIC DNA]</scope>
    <source>
        <strain evidence="1">AR-01</strain>
    </source>
</reference>
<gene>
    <name evidence="1" type="ORF">HAX54_003148</name>
</gene>
<proteinExistence type="predicted"/>
<name>A0ABS8WWG6_DATST</name>
<comment type="caution">
    <text evidence="1">The sequence shown here is derived from an EMBL/GenBank/DDBJ whole genome shotgun (WGS) entry which is preliminary data.</text>
</comment>
<evidence type="ECO:0000313" key="1">
    <source>
        <dbReference type="EMBL" id="MCE3215662.1"/>
    </source>
</evidence>